<dbReference type="EMBL" id="CP036172">
    <property type="protein sequence ID" value="QSZ67516.1"/>
    <property type="molecule type" value="Genomic_DNA"/>
</dbReference>
<keyword evidence="3" id="KW-1185">Reference proteome</keyword>
<evidence type="ECO:0000313" key="3">
    <source>
        <dbReference type="Proteomes" id="UP001042704"/>
    </source>
</evidence>
<feature type="domain" description="Putative auto-transporter adhesin head GIN" evidence="1">
    <location>
        <begin position="44"/>
        <end position="225"/>
    </location>
</feature>
<dbReference type="Proteomes" id="UP001042704">
    <property type="component" value="Chromosome"/>
</dbReference>
<dbReference type="PANTHER" id="PTHR39200">
    <property type="entry name" value="HYPOTHETICAL EXPORTED PROTEIN"/>
    <property type="match status" value="1"/>
</dbReference>
<dbReference type="PANTHER" id="PTHR39200:SF1">
    <property type="entry name" value="AUTO-TRANSPORTER ADHESIN HEAD GIN DOMAIN-CONTAINING PROTEIN-RELATED"/>
    <property type="match status" value="1"/>
</dbReference>
<evidence type="ECO:0000259" key="1">
    <source>
        <dbReference type="Pfam" id="PF10988"/>
    </source>
</evidence>
<sequence>MTMIRYLFAAAAVLLVLVLTAGCVQPPCTVGSGNVVSETRDVGAFQSVELNTFATVMVTQGASGPLVIEAEDNIVPLVQTRVSDGVLVVDLDAACVRNTRPVIVRVTMEEVQRLSVSGSGTVQGENEIVAGRLETAISGSGNLDLGMNVTTLETTISGSGEARLSGTAAEHNAGISGSGALKGFDLTTERTNLVISGSGAAEVLATGALDVQIAGSGAAIYRGDPVVTQEISGSGSLVRAG</sequence>
<protein>
    <submittedName>
        <fullName evidence="2">DUF2807 domain-containing protein</fullName>
    </submittedName>
</protein>
<name>A0A8A3S7D3_9EURY</name>
<dbReference type="PROSITE" id="PS51257">
    <property type="entry name" value="PROKAR_LIPOPROTEIN"/>
    <property type="match status" value="1"/>
</dbReference>
<dbReference type="KEGG" id="maqe:RJ40_08365"/>
<reference evidence="2" key="1">
    <citation type="journal article" date="2001" name="Int. J. Syst. Evol. Microbiol.">
        <title>Methanofollis aquaemaris sp. nov., a methanogen isolated from an aquaculture fish pond.</title>
        <authorList>
            <person name="Lai M.C."/>
            <person name="Chen S.C."/>
        </authorList>
    </citation>
    <scope>NUCLEOTIDE SEQUENCE</scope>
    <source>
        <strain evidence="2">N2F9704</strain>
    </source>
</reference>
<dbReference type="InterPro" id="IPR021255">
    <property type="entry name" value="DUF2807"/>
</dbReference>
<reference evidence="2" key="2">
    <citation type="submission" date="2019-02" db="EMBL/GenBank/DDBJ databases">
        <authorList>
            <person name="Chen S.-C."/>
            <person name="Chien H.-H."/>
            <person name="Lai M.-C."/>
        </authorList>
    </citation>
    <scope>NUCLEOTIDE SEQUENCE</scope>
    <source>
        <strain evidence="2">N2F9704</strain>
    </source>
</reference>
<proteinExistence type="predicted"/>
<evidence type="ECO:0000313" key="2">
    <source>
        <dbReference type="EMBL" id="QSZ67516.1"/>
    </source>
</evidence>
<dbReference type="AlphaFoldDB" id="A0A8A3S7D3"/>
<organism evidence="2 3">
    <name type="scientific">Methanofollis aquaemaris</name>
    <dbReference type="NCBI Taxonomy" id="126734"/>
    <lineage>
        <taxon>Archaea</taxon>
        <taxon>Methanobacteriati</taxon>
        <taxon>Methanobacteriota</taxon>
        <taxon>Stenosarchaea group</taxon>
        <taxon>Methanomicrobia</taxon>
        <taxon>Methanomicrobiales</taxon>
        <taxon>Methanomicrobiaceae</taxon>
        <taxon>Methanofollis</taxon>
    </lineage>
</organism>
<gene>
    <name evidence="2" type="ORF">RJ40_08365</name>
</gene>
<dbReference type="Pfam" id="PF10988">
    <property type="entry name" value="DUF2807"/>
    <property type="match status" value="1"/>
</dbReference>
<accession>A0A8A3S7D3</accession>
<dbReference type="Gene3D" id="2.160.20.120">
    <property type="match status" value="1"/>
</dbReference>